<evidence type="ECO:0000313" key="3">
    <source>
        <dbReference type="Proteomes" id="UP000299102"/>
    </source>
</evidence>
<sequence>MFFTKSETAREAPRTRTEPSNVMQIQRPPMENLWWLKLKDISRLKTEKNLFTCGKAKSLLIYTREVLKDFEKCPVYNFTHEYYGGQFFLLDWRVGRERPSRPRAPRPPILGASPALG</sequence>
<dbReference type="AlphaFoldDB" id="A0A4C1XIK5"/>
<evidence type="ECO:0000313" key="2">
    <source>
        <dbReference type="EMBL" id="GBP62324.1"/>
    </source>
</evidence>
<feature type="region of interest" description="Disordered" evidence="1">
    <location>
        <begin position="1"/>
        <end position="21"/>
    </location>
</feature>
<accession>A0A4C1XIK5</accession>
<feature type="region of interest" description="Disordered" evidence="1">
    <location>
        <begin position="98"/>
        <end position="117"/>
    </location>
</feature>
<name>A0A4C1XIK5_EUMVA</name>
<reference evidence="2 3" key="1">
    <citation type="journal article" date="2019" name="Commun. Biol.">
        <title>The bagworm genome reveals a unique fibroin gene that provides high tensile strength.</title>
        <authorList>
            <person name="Kono N."/>
            <person name="Nakamura H."/>
            <person name="Ohtoshi R."/>
            <person name="Tomita M."/>
            <person name="Numata K."/>
            <person name="Arakawa K."/>
        </authorList>
    </citation>
    <scope>NUCLEOTIDE SEQUENCE [LARGE SCALE GENOMIC DNA]</scope>
</reference>
<feature type="compositionally biased region" description="Basic and acidic residues" evidence="1">
    <location>
        <begin position="7"/>
        <end position="17"/>
    </location>
</feature>
<gene>
    <name evidence="2" type="ORF">EVAR_48497_1</name>
</gene>
<keyword evidence="3" id="KW-1185">Reference proteome</keyword>
<dbReference type="Proteomes" id="UP000299102">
    <property type="component" value="Unassembled WGS sequence"/>
</dbReference>
<evidence type="ECO:0000256" key="1">
    <source>
        <dbReference type="SAM" id="MobiDB-lite"/>
    </source>
</evidence>
<organism evidence="2 3">
    <name type="scientific">Eumeta variegata</name>
    <name type="common">Bagworm moth</name>
    <name type="synonym">Eumeta japonica</name>
    <dbReference type="NCBI Taxonomy" id="151549"/>
    <lineage>
        <taxon>Eukaryota</taxon>
        <taxon>Metazoa</taxon>
        <taxon>Ecdysozoa</taxon>
        <taxon>Arthropoda</taxon>
        <taxon>Hexapoda</taxon>
        <taxon>Insecta</taxon>
        <taxon>Pterygota</taxon>
        <taxon>Neoptera</taxon>
        <taxon>Endopterygota</taxon>
        <taxon>Lepidoptera</taxon>
        <taxon>Glossata</taxon>
        <taxon>Ditrysia</taxon>
        <taxon>Tineoidea</taxon>
        <taxon>Psychidae</taxon>
        <taxon>Oiketicinae</taxon>
        <taxon>Eumeta</taxon>
    </lineage>
</organism>
<comment type="caution">
    <text evidence="2">The sequence shown here is derived from an EMBL/GenBank/DDBJ whole genome shotgun (WGS) entry which is preliminary data.</text>
</comment>
<dbReference type="EMBL" id="BGZK01000838">
    <property type="protein sequence ID" value="GBP62324.1"/>
    <property type="molecule type" value="Genomic_DNA"/>
</dbReference>
<proteinExistence type="predicted"/>
<protein>
    <submittedName>
        <fullName evidence="2">Uncharacterized protein</fullName>
    </submittedName>
</protein>